<dbReference type="GO" id="GO:0097602">
    <property type="term" value="F:cullin family protein binding"/>
    <property type="evidence" value="ECO:0007669"/>
    <property type="project" value="TreeGrafter"/>
</dbReference>
<evidence type="ECO:0000256" key="1">
    <source>
        <dbReference type="RuleBase" id="RU410713"/>
    </source>
</evidence>
<evidence type="ECO:0000313" key="4">
    <source>
        <dbReference type="EMBL" id="PPQ67677.1"/>
    </source>
</evidence>
<proteinExistence type="predicted"/>
<dbReference type="AlphaFoldDB" id="A0A409VN60"/>
<evidence type="ECO:0000256" key="2">
    <source>
        <dbReference type="SAM" id="MobiDB-lite"/>
    </source>
</evidence>
<feature type="compositionally biased region" description="Low complexity" evidence="2">
    <location>
        <begin position="104"/>
        <end position="119"/>
    </location>
</feature>
<dbReference type="Gene3D" id="1.10.238.200">
    <property type="entry name" value="Cullin, PONY binding domain"/>
    <property type="match status" value="2"/>
</dbReference>
<comment type="function">
    <text evidence="1">Neddylation of cullins play an essential role in the regulation of SCF-type complexes activity.</text>
</comment>
<evidence type="ECO:0000259" key="3">
    <source>
        <dbReference type="PROSITE" id="PS51229"/>
    </source>
</evidence>
<feature type="compositionally biased region" description="Low complexity" evidence="2">
    <location>
        <begin position="15"/>
        <end position="52"/>
    </location>
</feature>
<dbReference type="InterPro" id="IPR014764">
    <property type="entry name" value="DCN-prot"/>
</dbReference>
<keyword evidence="5" id="KW-1185">Reference proteome</keyword>
<dbReference type="Proteomes" id="UP000283269">
    <property type="component" value="Unassembled WGS sequence"/>
</dbReference>
<dbReference type="OrthoDB" id="27198at2759"/>
<dbReference type="GO" id="GO:0005819">
    <property type="term" value="C:spindle"/>
    <property type="evidence" value="ECO:0007669"/>
    <property type="project" value="UniProtKB-SubCell"/>
</dbReference>
<dbReference type="InterPro" id="IPR042460">
    <property type="entry name" value="DCN1-like_PONY"/>
</dbReference>
<reference evidence="4 5" key="1">
    <citation type="journal article" date="2018" name="Evol. Lett.">
        <title>Horizontal gene cluster transfer increased hallucinogenic mushroom diversity.</title>
        <authorList>
            <person name="Reynolds H.T."/>
            <person name="Vijayakumar V."/>
            <person name="Gluck-Thaler E."/>
            <person name="Korotkin H.B."/>
            <person name="Matheny P.B."/>
            <person name="Slot J.C."/>
        </authorList>
    </citation>
    <scope>NUCLEOTIDE SEQUENCE [LARGE SCALE GENOMIC DNA]</scope>
    <source>
        <strain evidence="4 5">2631</strain>
    </source>
</reference>
<protein>
    <recommendedName>
        <fullName evidence="1">Defective in cullin neddylation protein</fullName>
    </recommendedName>
</protein>
<dbReference type="GO" id="GO:0000151">
    <property type="term" value="C:ubiquitin ligase complex"/>
    <property type="evidence" value="ECO:0007669"/>
    <property type="project" value="TreeGrafter"/>
</dbReference>
<dbReference type="InterPro" id="IPR005176">
    <property type="entry name" value="PONY_dom"/>
</dbReference>
<gene>
    <name evidence="4" type="ORF">CVT25_012705</name>
</gene>
<dbReference type="GO" id="GO:0031624">
    <property type="term" value="F:ubiquitin conjugating enzyme binding"/>
    <property type="evidence" value="ECO:0007669"/>
    <property type="project" value="TreeGrafter"/>
</dbReference>
<sequence>MAPKRKQLDDSVPVATSSTRSTRASNKSTTAKNTAKESASSNTKKSTSKNSALSVTTGDRLDGMESTQPNKRAKTTASTHKSTAGRKTQIVDEPSPTGKASSIKAGGVAEPAPAAAIKPPSVPKKTSKQEPYSPQRALELFSKYADSDDVNVIGPEGFERLSTDADMPLDGPRPIIFAWQMGAKDMAKISKEEWIKGTGTLRTSSISQISLAITELEGLLMQGKPPIAAGSKNQDYDRTSYFAYSTNVKAAFQKLYLFSFTLVKPEESKNIDMETSVAFWTVLLAPKYPIMEDVVKFINEKGTYKATNKDLWSMVCRSQDSWIEASLIIPYLLKMLEFCETVSPSLEDYEADGAWPTLLDDFVIWKKAANGQAPNMDGEH</sequence>
<dbReference type="Gene3D" id="1.10.238.10">
    <property type="entry name" value="EF-hand"/>
    <property type="match status" value="1"/>
</dbReference>
<dbReference type="GO" id="GO:0045116">
    <property type="term" value="P:protein neddylation"/>
    <property type="evidence" value="ECO:0007669"/>
    <property type="project" value="TreeGrafter"/>
</dbReference>
<dbReference type="Pfam" id="PF03556">
    <property type="entry name" value="Cullin_binding"/>
    <property type="match status" value="1"/>
</dbReference>
<name>A0A409VN60_PSICY</name>
<dbReference type="PANTHER" id="PTHR12281">
    <property type="entry name" value="RP42 RELATED"/>
    <property type="match status" value="1"/>
</dbReference>
<organism evidence="4 5">
    <name type="scientific">Psilocybe cyanescens</name>
    <dbReference type="NCBI Taxonomy" id="93625"/>
    <lineage>
        <taxon>Eukaryota</taxon>
        <taxon>Fungi</taxon>
        <taxon>Dikarya</taxon>
        <taxon>Basidiomycota</taxon>
        <taxon>Agaricomycotina</taxon>
        <taxon>Agaricomycetes</taxon>
        <taxon>Agaricomycetidae</taxon>
        <taxon>Agaricales</taxon>
        <taxon>Agaricineae</taxon>
        <taxon>Strophariaceae</taxon>
        <taxon>Psilocybe</taxon>
    </lineage>
</organism>
<dbReference type="EMBL" id="NHYD01003971">
    <property type="protein sequence ID" value="PPQ67677.1"/>
    <property type="molecule type" value="Genomic_DNA"/>
</dbReference>
<feature type="region of interest" description="Disordered" evidence="2">
    <location>
        <begin position="1"/>
        <end position="133"/>
    </location>
</feature>
<dbReference type="InParanoid" id="A0A409VN60"/>
<dbReference type="GO" id="GO:0032182">
    <property type="term" value="F:ubiquitin-like protein binding"/>
    <property type="evidence" value="ECO:0007669"/>
    <property type="project" value="TreeGrafter"/>
</dbReference>
<evidence type="ECO:0000313" key="5">
    <source>
        <dbReference type="Proteomes" id="UP000283269"/>
    </source>
</evidence>
<dbReference type="PROSITE" id="PS51229">
    <property type="entry name" value="DCUN1"/>
    <property type="match status" value="1"/>
</dbReference>
<comment type="caution">
    <text evidence="4">The sequence shown here is derived from an EMBL/GenBank/DDBJ whole genome shotgun (WGS) entry which is preliminary data.</text>
</comment>
<dbReference type="FunCoup" id="A0A409VN60">
    <property type="interactions" value="149"/>
</dbReference>
<feature type="domain" description="DCUN1" evidence="3">
    <location>
        <begin position="132"/>
        <end position="367"/>
    </location>
</feature>
<dbReference type="STRING" id="93625.A0A409VN60"/>
<dbReference type="GO" id="GO:0005634">
    <property type="term" value="C:nucleus"/>
    <property type="evidence" value="ECO:0007669"/>
    <property type="project" value="UniProtKB-SubCell"/>
</dbReference>
<accession>A0A409VN60</accession>